<dbReference type="AlphaFoldDB" id="A0A4R2K423"/>
<keyword evidence="2" id="KW-1185">Reference proteome</keyword>
<dbReference type="EMBL" id="SLWS01000003">
    <property type="protein sequence ID" value="TCO61075.1"/>
    <property type="molecule type" value="Genomic_DNA"/>
</dbReference>
<evidence type="ECO:0000313" key="1">
    <source>
        <dbReference type="EMBL" id="TCO61075.1"/>
    </source>
</evidence>
<gene>
    <name evidence="1" type="ORF">EV192_103659</name>
</gene>
<sequence length="517" mass="56873">MRAFRTVLEQRIKERRQTLEEFAEFAETFAREHGEPGTLSARHLQRLAAGRGPHGRPLGPVRPATARLLEQIFDLGIDQLLAPPARPTRPKDGSRTFADLDEALGWLDERAGWAFGTSRRKVASQLEEVDAGELRERQARSTEALRSDMTKALLDYYGESVPGHDAYRLRCDNVDVTTSILTRPMWLDLACPLTTDTERLALDYSAATATGRDFEAGPAIDRLVEAAAMGVRMANAPVYRLVSVDVRPGRISGTVGTASFAEYALGLDLLEGELGDVVTAGPLTGMDLRDRYLPDLASVVNLTSRLCVGGVVALCAIARESGDYALLVQERSGHVLNAARRLSLVPKGFHQHLMEPRADVQVSATMLRKMEGELFGRVEVDLTTAERRAAAPMHPGRLSAPMHWLTAEPGRMKLECTGFGLNLVSGNYEFAGLIVINDDEFWTRFGGEIEANWEASGMRLYSSLDRELLIHLIHDESWSNEGLFALLQGFRRLGDIGGSRVDLPMLELISPPTASGR</sequence>
<name>A0A4R2K423_9PSEU</name>
<proteinExistence type="predicted"/>
<dbReference type="Proteomes" id="UP000295680">
    <property type="component" value="Unassembled WGS sequence"/>
</dbReference>
<reference evidence="1 2" key="1">
    <citation type="submission" date="2019-03" db="EMBL/GenBank/DDBJ databases">
        <title>Genomic Encyclopedia of Type Strains, Phase IV (KMG-IV): sequencing the most valuable type-strain genomes for metagenomic binning, comparative biology and taxonomic classification.</title>
        <authorList>
            <person name="Goeker M."/>
        </authorList>
    </citation>
    <scope>NUCLEOTIDE SEQUENCE [LARGE SCALE GENOMIC DNA]</scope>
    <source>
        <strain evidence="1 2">DSM 45934</strain>
    </source>
</reference>
<evidence type="ECO:0000313" key="2">
    <source>
        <dbReference type="Proteomes" id="UP000295680"/>
    </source>
</evidence>
<accession>A0A4R2K423</accession>
<comment type="caution">
    <text evidence="1">The sequence shown here is derived from an EMBL/GenBank/DDBJ whole genome shotgun (WGS) entry which is preliminary data.</text>
</comment>
<organism evidence="1 2">
    <name type="scientific">Actinocrispum wychmicini</name>
    <dbReference type="NCBI Taxonomy" id="1213861"/>
    <lineage>
        <taxon>Bacteria</taxon>
        <taxon>Bacillati</taxon>
        <taxon>Actinomycetota</taxon>
        <taxon>Actinomycetes</taxon>
        <taxon>Pseudonocardiales</taxon>
        <taxon>Pseudonocardiaceae</taxon>
        <taxon>Actinocrispum</taxon>
    </lineage>
</organism>
<protein>
    <submittedName>
        <fullName evidence="1">Uncharacterized protein</fullName>
    </submittedName>
</protein>